<dbReference type="Ensembl" id="ENSSSCT00060090217.1">
    <property type="protein sequence ID" value="ENSSSCP00060039062.1"/>
    <property type="gene ID" value="ENSSSCG00060066056.1"/>
</dbReference>
<dbReference type="Proteomes" id="UP000694722">
    <property type="component" value="Unplaced"/>
</dbReference>
<dbReference type="Ensembl" id="ENSSSCT00045056105.1">
    <property type="protein sequence ID" value="ENSSSCP00045039133.1"/>
    <property type="gene ID" value="ENSSSCG00045032891.1"/>
</dbReference>
<dbReference type="Ensembl" id="ENSSSCT00050023661.1">
    <property type="protein sequence ID" value="ENSSSCP00050009972.1"/>
    <property type="gene ID" value="ENSSSCG00050017389.1"/>
</dbReference>
<dbReference type="Proteomes" id="UP000694570">
    <property type="component" value="Unplaced"/>
</dbReference>
<protein>
    <submittedName>
        <fullName evidence="1">Uncharacterized protein</fullName>
    </submittedName>
</protein>
<dbReference type="Ensembl" id="ENSSSCT00065094511.1">
    <property type="protein sequence ID" value="ENSSSCP00065041331.1"/>
    <property type="gene ID" value="ENSSSCG00065068861.1"/>
</dbReference>
<dbReference type="Ensembl" id="ENSSSCT00030032617.1">
    <property type="protein sequence ID" value="ENSSSCP00030014672.1"/>
    <property type="gene ID" value="ENSSSCG00030023508.1"/>
</dbReference>
<dbReference type="Proteomes" id="UP000694724">
    <property type="component" value="Unplaced"/>
</dbReference>
<accession>A0A8D1EUQ1</accession>
<organism evidence="1 2">
    <name type="scientific">Sus scrofa</name>
    <name type="common">Pig</name>
    <dbReference type="NCBI Taxonomy" id="9823"/>
    <lineage>
        <taxon>Eukaryota</taxon>
        <taxon>Metazoa</taxon>
        <taxon>Chordata</taxon>
        <taxon>Craniata</taxon>
        <taxon>Vertebrata</taxon>
        <taxon>Euteleostomi</taxon>
        <taxon>Mammalia</taxon>
        <taxon>Eutheria</taxon>
        <taxon>Laurasiatheria</taxon>
        <taxon>Artiodactyla</taxon>
        <taxon>Suina</taxon>
        <taxon>Suidae</taxon>
        <taxon>Sus</taxon>
    </lineage>
</organism>
<dbReference type="AlphaFoldDB" id="A0A8D1EUQ1"/>
<sequence length="180" mass="20354">MPRSGIAGSNGSSIFSFLRSLHAVFHSGCTNLQSHQQCNRVHFSPHPLQHLLFVDFLRMTILAGVRWYLRVVLICISLMMSDVEHLVLCFLAICMSLENCLSRSSAPFLMGLFVFLALNCKRCLYILEINPLSVDSFAEIVSHSVGFLFILLKVSFAVQKLLSLMKSHLFIFVFIVNTLR</sequence>
<dbReference type="Ensembl" id="ENSSSCT00025031808.1">
    <property type="protein sequence ID" value="ENSSSCP00025013318.1"/>
    <property type="gene ID" value="ENSSSCG00025023502.1"/>
</dbReference>
<dbReference type="Proteomes" id="UP000694727">
    <property type="component" value="Unplaced"/>
</dbReference>
<proteinExistence type="predicted"/>
<dbReference type="Proteomes" id="UP000694726">
    <property type="component" value="Unplaced"/>
</dbReference>
<name>A0A8D1EUQ1_PIG</name>
<dbReference type="Ensembl" id="ENSSSCT00015048740.1">
    <property type="protein sequence ID" value="ENSSSCP00015019399.1"/>
    <property type="gene ID" value="ENSSSCG00015036716.1"/>
</dbReference>
<dbReference type="Proteomes" id="UP000694571">
    <property type="component" value="Unplaced"/>
</dbReference>
<evidence type="ECO:0000313" key="1">
    <source>
        <dbReference type="Ensembl" id="ENSSSCP00040028127.1"/>
    </source>
</evidence>
<dbReference type="Proteomes" id="UP000694723">
    <property type="component" value="Unplaced"/>
</dbReference>
<evidence type="ECO:0000313" key="2">
    <source>
        <dbReference type="Proteomes" id="UP000694722"/>
    </source>
</evidence>
<reference evidence="1" key="1">
    <citation type="submission" date="2025-05" db="UniProtKB">
        <authorList>
            <consortium name="Ensembl"/>
        </authorList>
    </citation>
    <scope>IDENTIFICATION</scope>
</reference>
<dbReference type="Proteomes" id="UP000694728">
    <property type="component" value="Unplaced"/>
</dbReference>
<dbReference type="Ensembl" id="ENSSSCT00055011785.1">
    <property type="protein sequence ID" value="ENSSSCP00055009321.1"/>
    <property type="gene ID" value="ENSSSCG00055006090.1"/>
</dbReference>
<dbReference type="Ensembl" id="ENSSSCT00040066362.1">
    <property type="protein sequence ID" value="ENSSSCP00040028127.1"/>
    <property type="gene ID" value="ENSSSCG00040049269.1"/>
</dbReference>
<dbReference type="Proteomes" id="UP000694725">
    <property type="component" value="Unplaced"/>
</dbReference>